<evidence type="ECO:0000259" key="4">
    <source>
        <dbReference type="SMART" id="SM00738"/>
    </source>
</evidence>
<keyword evidence="1" id="KW-0889">Transcription antitermination</keyword>
<dbReference type="CDD" id="cd09893">
    <property type="entry name" value="NGN_SP_TaA"/>
    <property type="match status" value="1"/>
</dbReference>
<keyword evidence="3" id="KW-0804">Transcription</keyword>
<dbReference type="Pfam" id="PF02357">
    <property type="entry name" value="NusG"/>
    <property type="match status" value="1"/>
</dbReference>
<dbReference type="InterPro" id="IPR043425">
    <property type="entry name" value="NusG-like"/>
</dbReference>
<dbReference type="EMBL" id="VTOW01000005">
    <property type="protein sequence ID" value="NKE73143.1"/>
    <property type="molecule type" value="Genomic_DNA"/>
</dbReference>
<name>A0A7X6DUA8_9BACT</name>
<evidence type="ECO:0000256" key="2">
    <source>
        <dbReference type="ARBA" id="ARBA00023015"/>
    </source>
</evidence>
<dbReference type="Gene3D" id="3.30.70.940">
    <property type="entry name" value="NusG, N-terminal domain"/>
    <property type="match status" value="1"/>
</dbReference>
<keyword evidence="6" id="KW-1185">Reference proteome</keyword>
<protein>
    <submittedName>
        <fullName evidence="5">UpxY family transcription antiterminator</fullName>
    </submittedName>
</protein>
<evidence type="ECO:0000256" key="1">
    <source>
        <dbReference type="ARBA" id="ARBA00022814"/>
    </source>
</evidence>
<evidence type="ECO:0000313" key="5">
    <source>
        <dbReference type="EMBL" id="NKE73143.1"/>
    </source>
</evidence>
<dbReference type="InterPro" id="IPR008991">
    <property type="entry name" value="Translation_prot_SH3-like_sf"/>
</dbReference>
<dbReference type="SUPFAM" id="SSF82679">
    <property type="entry name" value="N-utilization substance G protein NusG, N-terminal domain"/>
    <property type="match status" value="1"/>
</dbReference>
<reference evidence="5 6" key="1">
    <citation type="journal article" date="2020" name="Nature">
        <title>Bacterial chemolithoautotrophy via manganese oxidation.</title>
        <authorList>
            <person name="Yu H."/>
            <person name="Leadbetter J.R."/>
        </authorList>
    </citation>
    <scope>NUCLEOTIDE SEQUENCE [LARGE SCALE GENOMIC DNA]</scope>
    <source>
        <strain evidence="5 6">Mn-1</strain>
    </source>
</reference>
<dbReference type="NCBIfam" id="NF033644">
    <property type="entry name" value="antiterm_UpxY"/>
    <property type="match status" value="1"/>
</dbReference>
<feature type="domain" description="NusG-like N-terminal" evidence="4">
    <location>
        <begin position="17"/>
        <end position="114"/>
    </location>
</feature>
<dbReference type="SMART" id="SM00738">
    <property type="entry name" value="NGN"/>
    <property type="match status" value="1"/>
</dbReference>
<dbReference type="AlphaFoldDB" id="A0A7X6DUA8"/>
<dbReference type="GO" id="GO:0006354">
    <property type="term" value="P:DNA-templated transcription elongation"/>
    <property type="evidence" value="ECO:0007669"/>
    <property type="project" value="InterPro"/>
</dbReference>
<evidence type="ECO:0000313" key="6">
    <source>
        <dbReference type="Proteomes" id="UP000534783"/>
    </source>
</evidence>
<evidence type="ECO:0000256" key="3">
    <source>
        <dbReference type="ARBA" id="ARBA00023163"/>
    </source>
</evidence>
<keyword evidence="2" id="KW-0805">Transcription regulation</keyword>
<accession>A0A7X6DUA8</accession>
<sequence>MTTVDEITEPQVTSHLYPRWYAIRTKSRHEKFVRNHLAGQGFDPVLPLVRRLNQWKDRKKEIDTPLFPGYCFARFAWKDHFSVLKAPGVVQIIGGSGRPEPIPDHEIEAVQKLTTTTLFYEPFTYLQEGSRVKISRGPLQGVEGILSRKDGQHRVVIAIHLIQQAAAVEMDISDVAPLETVPLTNGMLVAGATE</sequence>
<proteinExistence type="predicted"/>
<dbReference type="InterPro" id="IPR006645">
    <property type="entry name" value="NGN-like_dom"/>
</dbReference>
<dbReference type="PANTHER" id="PTHR30265:SF4">
    <property type="entry name" value="KOW MOTIF FAMILY PROTEIN, EXPRESSED"/>
    <property type="match status" value="1"/>
</dbReference>
<organism evidence="5 6">
    <name type="scientific">Candidatus Manganitrophus noduliformans</name>
    <dbReference type="NCBI Taxonomy" id="2606439"/>
    <lineage>
        <taxon>Bacteria</taxon>
        <taxon>Pseudomonadati</taxon>
        <taxon>Nitrospirota</taxon>
        <taxon>Nitrospiria</taxon>
        <taxon>Candidatus Troglogloeales</taxon>
        <taxon>Candidatus Manganitrophaceae</taxon>
        <taxon>Candidatus Manganitrophus</taxon>
    </lineage>
</organism>
<dbReference type="SUPFAM" id="SSF50104">
    <property type="entry name" value="Translation proteins SH3-like domain"/>
    <property type="match status" value="1"/>
</dbReference>
<comment type="caution">
    <text evidence="5">The sequence shown here is derived from an EMBL/GenBank/DDBJ whole genome shotgun (WGS) entry which is preliminary data.</text>
</comment>
<dbReference type="PANTHER" id="PTHR30265">
    <property type="entry name" value="RHO-INTERACTING TRANSCRIPTION TERMINATION FACTOR NUSG"/>
    <property type="match status" value="1"/>
</dbReference>
<dbReference type="InterPro" id="IPR036735">
    <property type="entry name" value="NGN_dom_sf"/>
</dbReference>
<gene>
    <name evidence="5" type="ORF">MNODULE_20520</name>
</gene>
<dbReference type="Proteomes" id="UP000534783">
    <property type="component" value="Unassembled WGS sequence"/>
</dbReference>
<dbReference type="RefSeq" id="WP_168063082.1">
    <property type="nucleotide sequence ID" value="NZ_VTOW01000005.1"/>
</dbReference>
<dbReference type="GO" id="GO:0031564">
    <property type="term" value="P:transcription antitermination"/>
    <property type="evidence" value="ECO:0007669"/>
    <property type="project" value="UniProtKB-KW"/>
</dbReference>